<accession>A0A9N9JD91</accession>
<sequence length="62" mass="7218">MSGKLDLQKVTTYDFVQPSQDILIEIRNITQTTQATNNVYQDLHNVLEVIKTLQRKIEDLDK</sequence>
<evidence type="ECO:0000313" key="1">
    <source>
        <dbReference type="EMBL" id="CAG8776100.1"/>
    </source>
</evidence>
<dbReference type="OrthoDB" id="10322834at2759"/>
<keyword evidence="2" id="KW-1185">Reference proteome</keyword>
<proteinExistence type="predicted"/>
<dbReference type="Proteomes" id="UP000789396">
    <property type="component" value="Unassembled WGS sequence"/>
</dbReference>
<gene>
    <name evidence="1" type="ORF">RFULGI_LOCUS15442</name>
</gene>
<feature type="non-terminal residue" evidence="1">
    <location>
        <position position="62"/>
    </location>
</feature>
<reference evidence="1" key="1">
    <citation type="submission" date="2021-06" db="EMBL/GenBank/DDBJ databases">
        <authorList>
            <person name="Kallberg Y."/>
            <person name="Tangrot J."/>
            <person name="Rosling A."/>
        </authorList>
    </citation>
    <scope>NUCLEOTIDE SEQUENCE</scope>
    <source>
        <strain evidence="1">IN212</strain>
    </source>
</reference>
<protein>
    <submittedName>
        <fullName evidence="1">4389_t:CDS:1</fullName>
    </submittedName>
</protein>
<organism evidence="1 2">
    <name type="scientific">Racocetra fulgida</name>
    <dbReference type="NCBI Taxonomy" id="60492"/>
    <lineage>
        <taxon>Eukaryota</taxon>
        <taxon>Fungi</taxon>
        <taxon>Fungi incertae sedis</taxon>
        <taxon>Mucoromycota</taxon>
        <taxon>Glomeromycotina</taxon>
        <taxon>Glomeromycetes</taxon>
        <taxon>Diversisporales</taxon>
        <taxon>Gigasporaceae</taxon>
        <taxon>Racocetra</taxon>
    </lineage>
</organism>
<evidence type="ECO:0000313" key="2">
    <source>
        <dbReference type="Proteomes" id="UP000789396"/>
    </source>
</evidence>
<dbReference type="AlphaFoldDB" id="A0A9N9JD91"/>
<comment type="caution">
    <text evidence="1">The sequence shown here is derived from an EMBL/GenBank/DDBJ whole genome shotgun (WGS) entry which is preliminary data.</text>
</comment>
<dbReference type="EMBL" id="CAJVPZ010049563">
    <property type="protein sequence ID" value="CAG8776100.1"/>
    <property type="molecule type" value="Genomic_DNA"/>
</dbReference>
<name>A0A9N9JD91_9GLOM</name>